<gene>
    <name evidence="3" type="ORF">HHL09_06275</name>
</gene>
<evidence type="ECO:0000313" key="4">
    <source>
        <dbReference type="Proteomes" id="UP000501812"/>
    </source>
</evidence>
<organism evidence="3 4">
    <name type="scientific">Luteolibacter luteus</name>
    <dbReference type="NCBI Taxonomy" id="2728835"/>
    <lineage>
        <taxon>Bacteria</taxon>
        <taxon>Pseudomonadati</taxon>
        <taxon>Verrucomicrobiota</taxon>
        <taxon>Verrucomicrobiia</taxon>
        <taxon>Verrucomicrobiales</taxon>
        <taxon>Verrucomicrobiaceae</taxon>
        <taxon>Luteolibacter</taxon>
    </lineage>
</organism>
<sequence>MRLLVPTLIAMASMLPARAEKINVSAILYRDPQFKKDFVGSYGILSDVEPKVSAEEQALLSKVGELFEKSQFVAAEQEIVRFIKEIEAPTDPEKKPGDISAAMVFVLGNLYFSSDRTEEARRAFLEAIRRFPRFRRAHTNLGYLYISKNQIEDAVPIFQRAIELGETSPRVYGLLGYCYLQQKNALAAENAYRQAYLLDPKNRDWKVGLTQSLMQQEKLAEATSMLDTLIAENPDDRQLWLQQATALIGQEKKMEAAVNLEVLRLKGQASESELNLLGNLYMEQGEAQLALFAYLDAIEKAPKLDVTRALKSARILNDYGYPEKAEAFVEKISKIGTVSGKDLLDLDLVRVKIAQNSGDTAKTGTLLRDLFSRDPGNAEVLLELARHYDNLAKNESEEAKRTELLGEAKVHFKLAIEKEAVAYQANLGMGQLLVREKQYQEGLPFIEKSLVLKPGDKASLEQYLSRVRRAADRETQRKDREAAERAEQEAAGKKAPSK</sequence>
<feature type="repeat" description="TPR" evidence="1">
    <location>
        <begin position="101"/>
        <end position="134"/>
    </location>
</feature>
<feature type="compositionally biased region" description="Basic and acidic residues" evidence="2">
    <location>
        <begin position="469"/>
        <end position="492"/>
    </location>
</feature>
<dbReference type="Pfam" id="PF14559">
    <property type="entry name" value="TPR_19"/>
    <property type="match status" value="1"/>
</dbReference>
<reference evidence="3 4" key="1">
    <citation type="submission" date="2020-04" db="EMBL/GenBank/DDBJ databases">
        <title>Luteolibacter sp. G-1-1-1 isolated from soil.</title>
        <authorList>
            <person name="Dahal R.H."/>
        </authorList>
    </citation>
    <scope>NUCLEOTIDE SEQUENCE [LARGE SCALE GENOMIC DNA]</scope>
    <source>
        <strain evidence="3 4">G-1-1-1</strain>
    </source>
</reference>
<dbReference type="SMART" id="SM00028">
    <property type="entry name" value="TPR"/>
    <property type="match status" value="5"/>
</dbReference>
<evidence type="ECO:0000313" key="3">
    <source>
        <dbReference type="EMBL" id="QJE95402.1"/>
    </source>
</evidence>
<dbReference type="EMBL" id="CP051774">
    <property type="protein sequence ID" value="QJE95402.1"/>
    <property type="molecule type" value="Genomic_DNA"/>
</dbReference>
<evidence type="ECO:0000256" key="1">
    <source>
        <dbReference type="PROSITE-ProRule" id="PRU00339"/>
    </source>
</evidence>
<dbReference type="Gene3D" id="1.25.40.10">
    <property type="entry name" value="Tetratricopeptide repeat domain"/>
    <property type="match status" value="2"/>
</dbReference>
<accession>A0A858RF88</accession>
<keyword evidence="4" id="KW-1185">Reference proteome</keyword>
<dbReference type="InterPro" id="IPR019734">
    <property type="entry name" value="TPR_rpt"/>
</dbReference>
<dbReference type="KEGG" id="luo:HHL09_06275"/>
<dbReference type="PROSITE" id="PS50005">
    <property type="entry name" value="TPR"/>
    <property type="match status" value="3"/>
</dbReference>
<feature type="repeat" description="TPR" evidence="1">
    <location>
        <begin position="169"/>
        <end position="202"/>
    </location>
</feature>
<dbReference type="Proteomes" id="UP000501812">
    <property type="component" value="Chromosome"/>
</dbReference>
<dbReference type="AlphaFoldDB" id="A0A858RF88"/>
<dbReference type="InterPro" id="IPR011990">
    <property type="entry name" value="TPR-like_helical_dom_sf"/>
</dbReference>
<name>A0A858RF88_9BACT</name>
<evidence type="ECO:0000256" key="2">
    <source>
        <dbReference type="SAM" id="MobiDB-lite"/>
    </source>
</evidence>
<dbReference type="SUPFAM" id="SSF48452">
    <property type="entry name" value="TPR-like"/>
    <property type="match status" value="2"/>
</dbReference>
<keyword evidence="1" id="KW-0802">TPR repeat</keyword>
<proteinExistence type="predicted"/>
<dbReference type="PANTHER" id="PTHR12558">
    <property type="entry name" value="CELL DIVISION CYCLE 16,23,27"/>
    <property type="match status" value="1"/>
</dbReference>
<feature type="repeat" description="TPR" evidence="1">
    <location>
        <begin position="135"/>
        <end position="168"/>
    </location>
</feature>
<feature type="region of interest" description="Disordered" evidence="2">
    <location>
        <begin position="469"/>
        <end position="498"/>
    </location>
</feature>
<protein>
    <submittedName>
        <fullName evidence="3">Tetratricopeptide repeat protein</fullName>
    </submittedName>
</protein>
<dbReference type="PANTHER" id="PTHR12558:SF13">
    <property type="entry name" value="CELL DIVISION CYCLE PROTEIN 27 HOMOLOG"/>
    <property type="match status" value="1"/>
</dbReference>
<dbReference type="RefSeq" id="WP_169453716.1">
    <property type="nucleotide sequence ID" value="NZ_CP051774.1"/>
</dbReference>
<dbReference type="Pfam" id="PF13432">
    <property type="entry name" value="TPR_16"/>
    <property type="match status" value="1"/>
</dbReference>